<dbReference type="PROSITE" id="PS50930">
    <property type="entry name" value="HTH_LYTTR"/>
    <property type="match status" value="1"/>
</dbReference>
<evidence type="ECO:0000256" key="1">
    <source>
        <dbReference type="ARBA" id="ARBA00018672"/>
    </source>
</evidence>
<dbReference type="InterPro" id="IPR007492">
    <property type="entry name" value="LytTR_DNA-bd_dom"/>
</dbReference>
<evidence type="ECO:0000313" key="6">
    <source>
        <dbReference type="EMBL" id="HJC72086.1"/>
    </source>
</evidence>
<keyword evidence="6" id="KW-0238">DNA-binding</keyword>
<dbReference type="InterPro" id="IPR011006">
    <property type="entry name" value="CheY-like_superfamily"/>
</dbReference>
<evidence type="ECO:0000256" key="2">
    <source>
        <dbReference type="ARBA" id="ARBA00024867"/>
    </source>
</evidence>
<comment type="function">
    <text evidence="2">May play the central regulatory role in sporulation. It may be an element of the effector pathway responsible for the activation of sporulation genes in response to nutritional stress. Spo0A may act in concert with spo0H (a sigma factor) to control the expression of some genes that are critical to the sporulation process.</text>
</comment>
<organism evidence="6 7">
    <name type="scientific">Candidatus Ruthenibacterium merdavium</name>
    <dbReference type="NCBI Taxonomy" id="2838752"/>
    <lineage>
        <taxon>Bacteria</taxon>
        <taxon>Bacillati</taxon>
        <taxon>Bacillota</taxon>
        <taxon>Clostridia</taxon>
        <taxon>Eubacteriales</taxon>
        <taxon>Oscillospiraceae</taxon>
        <taxon>Ruthenibacterium</taxon>
    </lineage>
</organism>
<evidence type="ECO:0000256" key="3">
    <source>
        <dbReference type="PROSITE-ProRule" id="PRU00169"/>
    </source>
</evidence>
<dbReference type="Gene3D" id="2.40.50.1020">
    <property type="entry name" value="LytTr DNA-binding domain"/>
    <property type="match status" value="1"/>
</dbReference>
<dbReference type="Proteomes" id="UP000823918">
    <property type="component" value="Unassembled WGS sequence"/>
</dbReference>
<dbReference type="PANTHER" id="PTHR37299">
    <property type="entry name" value="TRANSCRIPTIONAL REGULATOR-RELATED"/>
    <property type="match status" value="1"/>
</dbReference>
<keyword evidence="3" id="KW-0597">Phosphoprotein</keyword>
<dbReference type="Pfam" id="PF04397">
    <property type="entry name" value="LytTR"/>
    <property type="match status" value="1"/>
</dbReference>
<dbReference type="GO" id="GO:0003677">
    <property type="term" value="F:DNA binding"/>
    <property type="evidence" value="ECO:0007669"/>
    <property type="project" value="UniProtKB-KW"/>
</dbReference>
<evidence type="ECO:0000259" key="5">
    <source>
        <dbReference type="PROSITE" id="PS50930"/>
    </source>
</evidence>
<gene>
    <name evidence="6" type="ORF">H9698_04740</name>
</gene>
<dbReference type="SUPFAM" id="SSF52172">
    <property type="entry name" value="CheY-like"/>
    <property type="match status" value="1"/>
</dbReference>
<accession>A0A9D2TK67</accession>
<evidence type="ECO:0000259" key="4">
    <source>
        <dbReference type="PROSITE" id="PS50110"/>
    </source>
</evidence>
<protein>
    <recommendedName>
        <fullName evidence="1">Stage 0 sporulation protein A homolog</fullName>
    </recommendedName>
</protein>
<dbReference type="SMART" id="SM00850">
    <property type="entry name" value="LytTR"/>
    <property type="match status" value="1"/>
</dbReference>
<dbReference type="SMART" id="SM00448">
    <property type="entry name" value="REC"/>
    <property type="match status" value="1"/>
</dbReference>
<name>A0A9D2TK67_9FIRM</name>
<dbReference type="AlphaFoldDB" id="A0A9D2TK67"/>
<reference evidence="6" key="2">
    <citation type="submission" date="2021-04" db="EMBL/GenBank/DDBJ databases">
        <authorList>
            <person name="Gilroy R."/>
        </authorList>
    </citation>
    <scope>NUCLEOTIDE SEQUENCE</scope>
    <source>
        <strain evidence="6">5933</strain>
    </source>
</reference>
<feature type="modified residue" description="4-aspartylphosphate" evidence="3">
    <location>
        <position position="57"/>
    </location>
</feature>
<dbReference type="InterPro" id="IPR046947">
    <property type="entry name" value="LytR-like"/>
</dbReference>
<dbReference type="GO" id="GO:0000156">
    <property type="term" value="F:phosphorelay response regulator activity"/>
    <property type="evidence" value="ECO:0007669"/>
    <property type="project" value="InterPro"/>
</dbReference>
<dbReference type="InterPro" id="IPR001789">
    <property type="entry name" value="Sig_transdc_resp-reg_receiver"/>
</dbReference>
<dbReference type="Pfam" id="PF00072">
    <property type="entry name" value="Response_reg"/>
    <property type="match status" value="1"/>
</dbReference>
<sequence>MIKFAVCDDEPTMVEALCAEIHTWMKKSGETDYDISCFSGGQALLESTENFDIVFLDIQMEHPNGMETAKMLRQRSRDTALIFVTVSKEYVFDAFEVTAYDYLLKPLNRERFQRMMSRAVAACTRRAERSVVIQKGVSCEVILFSQIVYCEVQGRKIYIHQENGAVTDYYDKLEKFERRLDGRFFKCHRSYLVNLDKVCGCRSGQASLSDGSKIPVSRLREHQLTEALLRHMKETGG</sequence>
<comment type="caution">
    <text evidence="6">The sequence shown here is derived from an EMBL/GenBank/DDBJ whole genome shotgun (WGS) entry which is preliminary data.</text>
</comment>
<evidence type="ECO:0000313" key="7">
    <source>
        <dbReference type="Proteomes" id="UP000823918"/>
    </source>
</evidence>
<feature type="domain" description="HTH LytTR-type" evidence="5">
    <location>
        <begin position="131"/>
        <end position="230"/>
    </location>
</feature>
<proteinExistence type="predicted"/>
<dbReference type="Gene3D" id="3.40.50.2300">
    <property type="match status" value="1"/>
</dbReference>
<dbReference type="PANTHER" id="PTHR37299:SF1">
    <property type="entry name" value="STAGE 0 SPORULATION PROTEIN A HOMOLOG"/>
    <property type="match status" value="1"/>
</dbReference>
<dbReference type="EMBL" id="DWWA01000023">
    <property type="protein sequence ID" value="HJC72086.1"/>
    <property type="molecule type" value="Genomic_DNA"/>
</dbReference>
<feature type="domain" description="Response regulatory" evidence="4">
    <location>
        <begin position="3"/>
        <end position="120"/>
    </location>
</feature>
<dbReference type="PROSITE" id="PS50110">
    <property type="entry name" value="RESPONSE_REGULATORY"/>
    <property type="match status" value="1"/>
</dbReference>
<reference evidence="6" key="1">
    <citation type="journal article" date="2021" name="PeerJ">
        <title>Extensive microbial diversity within the chicken gut microbiome revealed by metagenomics and culture.</title>
        <authorList>
            <person name="Gilroy R."/>
            <person name="Ravi A."/>
            <person name="Getino M."/>
            <person name="Pursley I."/>
            <person name="Horton D.L."/>
            <person name="Alikhan N.F."/>
            <person name="Baker D."/>
            <person name="Gharbi K."/>
            <person name="Hall N."/>
            <person name="Watson M."/>
            <person name="Adriaenssens E.M."/>
            <person name="Foster-Nyarko E."/>
            <person name="Jarju S."/>
            <person name="Secka A."/>
            <person name="Antonio M."/>
            <person name="Oren A."/>
            <person name="Chaudhuri R.R."/>
            <person name="La Ragione R."/>
            <person name="Hildebrand F."/>
            <person name="Pallen M.J."/>
        </authorList>
    </citation>
    <scope>NUCLEOTIDE SEQUENCE</scope>
    <source>
        <strain evidence="6">5933</strain>
    </source>
</reference>